<keyword evidence="1" id="KW-0175">Coiled coil</keyword>
<feature type="coiled-coil region" evidence="1">
    <location>
        <begin position="304"/>
        <end position="337"/>
    </location>
</feature>
<reference evidence="2 3" key="1">
    <citation type="submission" date="2016-10" db="EMBL/GenBank/DDBJ databases">
        <title>Rodentibacter gen. nov. and new species.</title>
        <authorList>
            <person name="Christensen H."/>
        </authorList>
    </citation>
    <scope>NUCLEOTIDE SEQUENCE [LARGE SCALE GENOMIC DNA]</scope>
    <source>
        <strain evidence="2 3">Ppn158</strain>
    </source>
</reference>
<dbReference type="GO" id="GO:0003677">
    <property type="term" value="F:DNA binding"/>
    <property type="evidence" value="ECO:0007669"/>
    <property type="project" value="InterPro"/>
</dbReference>
<proteinExistence type="predicted"/>
<dbReference type="Gene3D" id="3.30.930.30">
    <property type="match status" value="1"/>
</dbReference>
<protein>
    <recommendedName>
        <fullName evidence="4">Plasmid recombination enzyme</fullName>
    </recommendedName>
</protein>
<dbReference type="OrthoDB" id="6655189at2"/>
<comment type="caution">
    <text evidence="2">The sequence shown here is derived from an EMBL/GenBank/DDBJ whole genome shotgun (WGS) entry which is preliminary data.</text>
</comment>
<dbReference type="NCBIfam" id="NF041497">
    <property type="entry name" value="MobV"/>
    <property type="match status" value="1"/>
</dbReference>
<dbReference type="Proteomes" id="UP000189353">
    <property type="component" value="Unassembled WGS sequence"/>
</dbReference>
<dbReference type="Pfam" id="PF01076">
    <property type="entry name" value="Mob_Pre"/>
    <property type="match status" value="1"/>
</dbReference>
<dbReference type="InterPro" id="IPR001668">
    <property type="entry name" value="Mob_Pre"/>
</dbReference>
<organism evidence="2 3">
    <name type="scientific">Rodentibacter ratti</name>
    <dbReference type="NCBI Taxonomy" id="1906745"/>
    <lineage>
        <taxon>Bacteria</taxon>
        <taxon>Pseudomonadati</taxon>
        <taxon>Pseudomonadota</taxon>
        <taxon>Gammaproteobacteria</taxon>
        <taxon>Pasteurellales</taxon>
        <taxon>Pasteurellaceae</taxon>
        <taxon>Rodentibacter</taxon>
    </lineage>
</organism>
<dbReference type="EMBL" id="MLAI01000003">
    <property type="protein sequence ID" value="OOF88075.1"/>
    <property type="molecule type" value="Genomic_DNA"/>
</dbReference>
<evidence type="ECO:0000313" key="2">
    <source>
        <dbReference type="EMBL" id="OOF88075.1"/>
    </source>
</evidence>
<dbReference type="CDD" id="cd17242">
    <property type="entry name" value="MobM_relaxase"/>
    <property type="match status" value="1"/>
</dbReference>
<gene>
    <name evidence="2" type="ORF">BKG88_00520</name>
</gene>
<evidence type="ECO:0000256" key="1">
    <source>
        <dbReference type="SAM" id="Coils"/>
    </source>
</evidence>
<sequence length="425" mass="48970">MSKFVCNVQKFKGGQLYGMDIHIQRKTENHSNKDIDVSRSNLNYELVNGQQNQHYFTAVKKRIEQGYTGKKELRKDATLACGVLISSDKQFFEKLTTEQERQFFQTAYEHLCETYGKENIISAKVHKDETTPHLHAIVVPLTKDGRLTAKELFDRKALTALHNNIPKKLKERGFNIERGEKNANVKRMETDEWKRIQKQNQVTVKINPDDTVPRVLEKTLLNKIVETPEQVAERLNAKYIEPLTAELSDLKTDIAVQKVADERKQFAKSMAKSSEDDFAKLYFKVKSFGTNHVQNVLEKCVQMIEKMNTEKQQKDSLAEQEKQAQQAQKEQVKKADLYGSKDNLYSVMDFGPAPYNFEDNGEKSFYVVLRSIANNQTVVKWGDKIKDTVEKLALRIGDFVRLKGEELEKAQRIEEPKQKTGGMKL</sequence>
<evidence type="ECO:0000313" key="3">
    <source>
        <dbReference type="Proteomes" id="UP000189353"/>
    </source>
</evidence>
<dbReference type="AlphaFoldDB" id="A0A1V3LD05"/>
<name>A0A1V3LD05_9PAST</name>
<dbReference type="RefSeq" id="WP_077552086.1">
    <property type="nucleotide sequence ID" value="NZ_MLAI01000003.1"/>
</dbReference>
<accession>A0A1V3LD05</accession>
<dbReference type="GO" id="GO:0006310">
    <property type="term" value="P:DNA recombination"/>
    <property type="evidence" value="ECO:0007669"/>
    <property type="project" value="InterPro"/>
</dbReference>
<evidence type="ECO:0008006" key="4">
    <source>
        <dbReference type="Google" id="ProtNLM"/>
    </source>
</evidence>